<dbReference type="GO" id="GO:0008703">
    <property type="term" value="F:5-amino-6-(5-phosphoribosylamino)uracil reductase activity"/>
    <property type="evidence" value="ECO:0007669"/>
    <property type="project" value="InterPro"/>
</dbReference>
<dbReference type="PANTHER" id="PTHR38011">
    <property type="entry name" value="DIHYDROFOLATE REDUCTASE FAMILY PROTEIN (AFU_ORTHOLOGUE AFUA_8G06820)"/>
    <property type="match status" value="1"/>
</dbReference>
<dbReference type="PANTHER" id="PTHR38011:SF2">
    <property type="entry name" value="BIFUNCTIONAL DEAMINASE-REDUCTASE DOMAIN PROTEIN"/>
    <property type="match status" value="1"/>
</dbReference>
<dbReference type="GO" id="GO:0009231">
    <property type="term" value="P:riboflavin biosynthetic process"/>
    <property type="evidence" value="ECO:0007669"/>
    <property type="project" value="InterPro"/>
</dbReference>
<dbReference type="Pfam" id="PF01872">
    <property type="entry name" value="RibD_C"/>
    <property type="match status" value="1"/>
</dbReference>
<dbReference type="SUPFAM" id="SSF53597">
    <property type="entry name" value="Dihydrofolate reductase-like"/>
    <property type="match status" value="1"/>
</dbReference>
<feature type="domain" description="Bacterial bifunctional deaminase-reductase C-terminal" evidence="1">
    <location>
        <begin position="2"/>
        <end position="185"/>
    </location>
</feature>
<evidence type="ECO:0000313" key="3">
    <source>
        <dbReference type="Proteomes" id="UP000594464"/>
    </source>
</evidence>
<sequence length="201" mass="22181">MRKLIAITQVTLDGVMQVPGGPKEDPSNGFAHGGWAMPFVDDTLNQVIDEIISGEFDMLLGRRTYDIFASYWPNQGDNPIAMAFDKATKYVATHSNDHLSWKNSQRIDGDIAEAVRRLKLSNGSELHVWGSSELLQTLIATKLIDEHRLWVFPVVLGDGKRLFGNGVPTHGLTLVGTQSTPSGVLVNTYRDQTQSDGLFNI</sequence>
<dbReference type="InterPro" id="IPR002734">
    <property type="entry name" value="RibDG_C"/>
</dbReference>
<dbReference type="InterPro" id="IPR050765">
    <property type="entry name" value="Riboflavin_Biosynth_HTPR"/>
</dbReference>
<reference evidence="3" key="1">
    <citation type="submission" date="2020-02" db="EMBL/GenBank/DDBJ databases">
        <title>Genomic and physiological characterization of two novel Nitrospinaceae genera.</title>
        <authorList>
            <person name="Mueller A.J."/>
            <person name="Jung M.-Y."/>
            <person name="Strachan C.R."/>
            <person name="Herbold C.W."/>
            <person name="Kirkegaard R.H."/>
            <person name="Daims H."/>
        </authorList>
    </citation>
    <scope>NUCLEOTIDE SEQUENCE [LARGE SCALE GENOMIC DNA]</scope>
</reference>
<dbReference type="Proteomes" id="UP000594464">
    <property type="component" value="Chromosome"/>
</dbReference>
<evidence type="ECO:0000313" key="2">
    <source>
        <dbReference type="EMBL" id="QPJ64008.1"/>
    </source>
</evidence>
<dbReference type="KEGG" id="nva:G3M78_00740"/>
<dbReference type="AlphaFoldDB" id="A0A7T0G293"/>
<dbReference type="Gene3D" id="3.40.430.10">
    <property type="entry name" value="Dihydrofolate Reductase, subunit A"/>
    <property type="match status" value="1"/>
</dbReference>
<name>A0A7T0G293_9BACT</name>
<proteinExistence type="predicted"/>
<evidence type="ECO:0000259" key="1">
    <source>
        <dbReference type="Pfam" id="PF01872"/>
    </source>
</evidence>
<accession>A0A7T0G293</accession>
<gene>
    <name evidence="2" type="ORF">G3M78_00740</name>
</gene>
<dbReference type="EMBL" id="CP048620">
    <property type="protein sequence ID" value="QPJ64008.1"/>
    <property type="molecule type" value="Genomic_DNA"/>
</dbReference>
<dbReference type="InterPro" id="IPR024072">
    <property type="entry name" value="DHFR-like_dom_sf"/>
</dbReference>
<protein>
    <submittedName>
        <fullName evidence="2">Dihydrofolate reductase</fullName>
    </submittedName>
</protein>
<organism evidence="2 3">
    <name type="scientific">Candidatus Nitrohelix vancouverensis</name>
    <dbReference type="NCBI Taxonomy" id="2705534"/>
    <lineage>
        <taxon>Bacteria</taxon>
        <taxon>Pseudomonadati</taxon>
        <taxon>Nitrospinota/Tectimicrobiota group</taxon>
        <taxon>Nitrospinota</taxon>
        <taxon>Nitrospinia</taxon>
        <taxon>Nitrospinales</taxon>
        <taxon>Nitrospinaceae</taxon>
        <taxon>Candidatus Nitrohelix</taxon>
    </lineage>
</organism>